<dbReference type="EC" id="2.3.2.31" evidence="5"/>
<evidence type="ECO:0000256" key="10">
    <source>
        <dbReference type="ARBA" id="ARBA00022786"/>
    </source>
</evidence>
<protein>
    <recommendedName>
        <fullName evidence="5">RBR-type E3 ubiquitin transferase</fullName>
        <ecNumber evidence="5">2.3.2.31</ecNumber>
    </recommendedName>
</protein>
<feature type="compositionally biased region" description="Basic and acidic residues" evidence="13">
    <location>
        <begin position="30"/>
        <end position="48"/>
    </location>
</feature>
<keyword evidence="17" id="KW-1185">Reference proteome</keyword>
<dbReference type="GO" id="GO:0008270">
    <property type="term" value="F:zinc ion binding"/>
    <property type="evidence" value="ECO:0007669"/>
    <property type="project" value="UniProtKB-KW"/>
</dbReference>
<evidence type="ECO:0000259" key="15">
    <source>
        <dbReference type="PROSITE" id="PS50908"/>
    </source>
</evidence>
<dbReference type="PROSITE" id="PS50908">
    <property type="entry name" value="RWD"/>
    <property type="match status" value="1"/>
</dbReference>
<dbReference type="OrthoDB" id="1431934at2759"/>
<dbReference type="CDD" id="cd23821">
    <property type="entry name" value="RWD_IMPACT"/>
    <property type="match status" value="1"/>
</dbReference>
<evidence type="ECO:0000256" key="5">
    <source>
        <dbReference type="ARBA" id="ARBA00012251"/>
    </source>
</evidence>
<comment type="catalytic activity">
    <reaction evidence="1">
        <text>[E2 ubiquitin-conjugating enzyme]-S-ubiquitinyl-L-cysteine + [acceptor protein]-L-lysine = [E2 ubiquitin-conjugating enzyme]-L-cysteine + [acceptor protein]-N(6)-ubiquitinyl-L-lysine.</text>
        <dbReference type="EC" id="2.3.2.31"/>
    </reaction>
</comment>
<feature type="compositionally biased region" description="Polar residues" evidence="13">
    <location>
        <begin position="1"/>
        <end position="29"/>
    </location>
</feature>
<dbReference type="Gramene" id="Aco016979.1.mrna1">
    <property type="protein sequence ID" value="Aco016979.1.mrna1"/>
    <property type="gene ID" value="Aco016979.1.path1"/>
</dbReference>
<evidence type="ECO:0000256" key="12">
    <source>
        <dbReference type="PROSITE-ProRule" id="PRU00175"/>
    </source>
</evidence>
<sequence>MSTRSSATTVSISETLPDSLQSQQNPTTSDSKEHIPKIPEAAEDKVGGDEEIEGSAMDPLSNSWEDGDEAVRRLEELRIQSGEGSELSEEQIWTNDQLQRDEVLALEAIYGENDINLGKKGGLRFLQAYVYCEVSDGISVSAKLHSDTGKLTSGVNRHADMAISENTNEFIYTFRVQYLPPILLTCLLPQSYPSHHPPLFTITAQWLDKAKISSLCRMLDTIWIAQPGQEIIYQWVYWIQNSSLSHLGFDSGVMLGVSDKPEAADRRALSGSASPEFIIPLMMSYNDEKRHEAFLNNLHQCDICFSDYAGTDFIKLPCQHFFCWKCMETYSSMHVKEGTVTKLLCPDTKCGGLVPPSLLKRLLGDEDYERWESLVLQKTLDSMSDVVYCPRCETACLEDADNHAQCSKCFFSFCSLCRDRRHVGETCMTPEAKLLILQERQKSTGLKAEQLRRERELMNELLSVKEALRDAKQCPSCKMAISRTEGCNKMVCGNCGQYFCYRCNKAIDGYDHFRVECELFSQEEITNWEIRMNQRRVVGQLHAELFHNFVHPCPNCRQPNAKTGNNNHILCWACQTHFCALCRKTVRRSSEHFGPNRCKQHTADP</sequence>
<dbReference type="InterPro" id="IPR017907">
    <property type="entry name" value="Znf_RING_CS"/>
</dbReference>
<dbReference type="FunFam" id="1.20.120.1750:FF:000029">
    <property type="entry name" value="RBR-type E3 ubiquitin transferase"/>
    <property type="match status" value="1"/>
</dbReference>
<dbReference type="CDD" id="cd23134">
    <property type="entry name" value="RING-HC_ITT1-like"/>
    <property type="match status" value="1"/>
</dbReference>
<dbReference type="Gene3D" id="3.10.110.10">
    <property type="entry name" value="Ubiquitin Conjugating Enzyme"/>
    <property type="match status" value="1"/>
</dbReference>
<dbReference type="PROSITE" id="PS50089">
    <property type="entry name" value="ZF_RING_2"/>
    <property type="match status" value="1"/>
</dbReference>
<evidence type="ECO:0000256" key="6">
    <source>
        <dbReference type="ARBA" id="ARBA00022679"/>
    </source>
</evidence>
<dbReference type="InterPro" id="IPR013083">
    <property type="entry name" value="Znf_RING/FYVE/PHD"/>
</dbReference>
<organism evidence="17 18">
    <name type="scientific">Ananas comosus</name>
    <name type="common">Pineapple</name>
    <name type="synonym">Ananas ananas</name>
    <dbReference type="NCBI Taxonomy" id="4615"/>
    <lineage>
        <taxon>Eukaryota</taxon>
        <taxon>Viridiplantae</taxon>
        <taxon>Streptophyta</taxon>
        <taxon>Embryophyta</taxon>
        <taxon>Tracheophyta</taxon>
        <taxon>Spermatophyta</taxon>
        <taxon>Magnoliopsida</taxon>
        <taxon>Liliopsida</taxon>
        <taxon>Poales</taxon>
        <taxon>Bromeliaceae</taxon>
        <taxon>Bromelioideae</taxon>
        <taxon>Ananas</taxon>
    </lineage>
</organism>
<dbReference type="Gene3D" id="3.30.40.10">
    <property type="entry name" value="Zinc/RING finger domain, C3HC4 (zinc finger)"/>
    <property type="match status" value="1"/>
</dbReference>
<feature type="region of interest" description="Disordered" evidence="13">
    <location>
        <begin position="1"/>
        <end position="65"/>
    </location>
</feature>
<name>A0A6P5FH08_ANACO</name>
<proteinExistence type="inferred from homology"/>
<keyword evidence="8" id="KW-0677">Repeat</keyword>
<evidence type="ECO:0000256" key="13">
    <source>
        <dbReference type="SAM" id="MobiDB-lite"/>
    </source>
</evidence>
<dbReference type="CDD" id="cd20336">
    <property type="entry name" value="Rcat_RBR"/>
    <property type="match status" value="1"/>
</dbReference>
<dbReference type="SMART" id="SM00591">
    <property type="entry name" value="RWD"/>
    <property type="match status" value="1"/>
</dbReference>
<evidence type="ECO:0000256" key="7">
    <source>
        <dbReference type="ARBA" id="ARBA00022723"/>
    </source>
</evidence>
<dbReference type="Gene3D" id="1.20.120.1750">
    <property type="match status" value="1"/>
</dbReference>
<dbReference type="SMART" id="SM00647">
    <property type="entry name" value="IBR"/>
    <property type="match status" value="2"/>
</dbReference>
<evidence type="ECO:0000259" key="14">
    <source>
        <dbReference type="PROSITE" id="PS50089"/>
    </source>
</evidence>
<evidence type="ECO:0000256" key="8">
    <source>
        <dbReference type="ARBA" id="ARBA00022737"/>
    </source>
</evidence>
<keyword evidence="10" id="KW-0833">Ubl conjugation pathway</keyword>
<dbReference type="PROSITE" id="PS00518">
    <property type="entry name" value="ZF_RING_1"/>
    <property type="match status" value="1"/>
</dbReference>
<reference evidence="18" key="2">
    <citation type="submission" date="2025-08" db="UniProtKB">
        <authorList>
            <consortium name="RefSeq"/>
        </authorList>
    </citation>
    <scope>IDENTIFICATION</scope>
    <source>
        <tissue evidence="18">Leaf</tissue>
    </source>
</reference>
<dbReference type="Proteomes" id="UP000515123">
    <property type="component" value="Linkage group 8"/>
</dbReference>
<dbReference type="InterPro" id="IPR016135">
    <property type="entry name" value="UBQ-conjugating_enzyme/RWD"/>
</dbReference>
<dbReference type="InterPro" id="IPR031127">
    <property type="entry name" value="E3_UB_ligase_RBR"/>
</dbReference>
<feature type="domain" description="RWD" evidence="15">
    <location>
        <begin position="101"/>
        <end position="246"/>
    </location>
</feature>
<dbReference type="GeneID" id="109714581"/>
<evidence type="ECO:0000256" key="4">
    <source>
        <dbReference type="ARBA" id="ARBA00005884"/>
    </source>
</evidence>
<reference evidence="17" key="1">
    <citation type="journal article" date="2015" name="Nat. Genet.">
        <title>The pineapple genome and the evolution of CAM photosynthesis.</title>
        <authorList>
            <person name="Ming R."/>
            <person name="VanBuren R."/>
            <person name="Wai C.M."/>
            <person name="Tang H."/>
            <person name="Schatz M.C."/>
            <person name="Bowers J.E."/>
            <person name="Lyons E."/>
            <person name="Wang M.L."/>
            <person name="Chen J."/>
            <person name="Biggers E."/>
            <person name="Zhang J."/>
            <person name="Huang L."/>
            <person name="Zhang L."/>
            <person name="Miao W."/>
            <person name="Zhang J."/>
            <person name="Ye Z."/>
            <person name="Miao C."/>
            <person name="Lin Z."/>
            <person name="Wang H."/>
            <person name="Zhou H."/>
            <person name="Yim W.C."/>
            <person name="Priest H.D."/>
            <person name="Zheng C."/>
            <person name="Woodhouse M."/>
            <person name="Edger P.P."/>
            <person name="Guyot R."/>
            <person name="Guo H.B."/>
            <person name="Guo H."/>
            <person name="Zheng G."/>
            <person name="Singh R."/>
            <person name="Sharma A."/>
            <person name="Min X."/>
            <person name="Zheng Y."/>
            <person name="Lee H."/>
            <person name="Gurtowski J."/>
            <person name="Sedlazeck F.J."/>
            <person name="Harkess A."/>
            <person name="McKain M.R."/>
            <person name="Liao Z."/>
            <person name="Fang J."/>
            <person name="Liu J."/>
            <person name="Zhang X."/>
            <person name="Zhang Q."/>
            <person name="Hu W."/>
            <person name="Qin Y."/>
            <person name="Wang K."/>
            <person name="Chen L.Y."/>
            <person name="Shirley N."/>
            <person name="Lin Y.R."/>
            <person name="Liu L.Y."/>
            <person name="Hernandez A.G."/>
            <person name="Wright C.L."/>
            <person name="Bulone V."/>
            <person name="Tuskan G.A."/>
            <person name="Heath K."/>
            <person name="Zee F."/>
            <person name="Moore P.H."/>
            <person name="Sunkar R."/>
            <person name="Leebens-Mack J.H."/>
            <person name="Mockler T."/>
            <person name="Bennetzen J.L."/>
            <person name="Freeling M."/>
            <person name="Sankoff D."/>
            <person name="Paterson A.H."/>
            <person name="Zhu X."/>
            <person name="Yang X."/>
            <person name="Smith J.A."/>
            <person name="Cushman J.C."/>
            <person name="Paull R.E."/>
            <person name="Yu Q."/>
        </authorList>
    </citation>
    <scope>NUCLEOTIDE SEQUENCE [LARGE SCALE GENOMIC DNA]</scope>
    <source>
        <strain evidence="17">cv. F153</strain>
    </source>
</reference>
<dbReference type="GO" id="GO:0016567">
    <property type="term" value="P:protein ubiquitination"/>
    <property type="evidence" value="ECO:0007669"/>
    <property type="project" value="InterPro"/>
</dbReference>
<comment type="function">
    <text evidence="3">Might act as an E3 ubiquitin-protein ligase, or as part of E3 complex, which accepts ubiquitin from specific E2 ubiquitin-conjugating enzymes and then transfers it to substrates.</text>
</comment>
<feature type="domain" description="RING-type" evidence="16">
    <location>
        <begin position="297"/>
        <end position="521"/>
    </location>
</feature>
<dbReference type="PANTHER" id="PTHR11685">
    <property type="entry name" value="RBR FAMILY RING FINGER AND IBR DOMAIN-CONTAINING"/>
    <property type="match status" value="1"/>
</dbReference>
<dbReference type="Pfam" id="PF05773">
    <property type="entry name" value="RWD"/>
    <property type="match status" value="1"/>
</dbReference>
<evidence type="ECO:0000313" key="18">
    <source>
        <dbReference type="RefSeq" id="XP_020094867.1"/>
    </source>
</evidence>
<dbReference type="Pfam" id="PF26200">
    <property type="entry name" value="Rcat_RNF216"/>
    <property type="match status" value="1"/>
</dbReference>
<dbReference type="FunFam" id="3.30.40.10:FF:000358">
    <property type="entry name" value="RBR-type E3 ubiquitin transferase"/>
    <property type="match status" value="1"/>
</dbReference>
<keyword evidence="6" id="KW-0808">Transferase</keyword>
<evidence type="ECO:0000256" key="9">
    <source>
        <dbReference type="ARBA" id="ARBA00022771"/>
    </source>
</evidence>
<dbReference type="CDD" id="cd20341">
    <property type="entry name" value="BRcat_RBR_RNF14"/>
    <property type="match status" value="1"/>
</dbReference>
<dbReference type="InterPro" id="IPR006575">
    <property type="entry name" value="RWD_dom"/>
</dbReference>
<dbReference type="GO" id="GO:0061630">
    <property type="term" value="F:ubiquitin protein ligase activity"/>
    <property type="evidence" value="ECO:0007669"/>
    <property type="project" value="UniProtKB-EC"/>
</dbReference>
<evidence type="ECO:0000259" key="16">
    <source>
        <dbReference type="PROSITE" id="PS51873"/>
    </source>
</evidence>
<dbReference type="InterPro" id="IPR002867">
    <property type="entry name" value="IBR_dom"/>
</dbReference>
<dbReference type="PROSITE" id="PS51873">
    <property type="entry name" value="TRIAD"/>
    <property type="match status" value="1"/>
</dbReference>
<keyword evidence="11" id="KW-0862">Zinc</keyword>
<evidence type="ECO:0000256" key="11">
    <source>
        <dbReference type="ARBA" id="ARBA00022833"/>
    </source>
</evidence>
<dbReference type="InterPro" id="IPR044066">
    <property type="entry name" value="TRIAD_supradom"/>
</dbReference>
<evidence type="ECO:0000256" key="2">
    <source>
        <dbReference type="ARBA" id="ARBA00001947"/>
    </source>
</evidence>
<dbReference type="InterPro" id="IPR001841">
    <property type="entry name" value="Znf_RING"/>
</dbReference>
<keyword evidence="7" id="KW-0479">Metal-binding</keyword>
<feature type="domain" description="RING-type" evidence="14">
    <location>
        <begin position="301"/>
        <end position="349"/>
    </location>
</feature>
<evidence type="ECO:0000313" key="17">
    <source>
        <dbReference type="Proteomes" id="UP000515123"/>
    </source>
</evidence>
<dbReference type="SUPFAM" id="SSF57850">
    <property type="entry name" value="RING/U-box"/>
    <property type="match status" value="4"/>
</dbReference>
<dbReference type="AlphaFoldDB" id="A0A6P5FH08"/>
<accession>A0A6P5FH08</accession>
<gene>
    <name evidence="18" type="primary">LOC109714581</name>
</gene>
<keyword evidence="9 12" id="KW-0863">Zinc-finger</keyword>
<dbReference type="SUPFAM" id="SSF54495">
    <property type="entry name" value="UBC-like"/>
    <property type="match status" value="1"/>
</dbReference>
<dbReference type="Pfam" id="PF01485">
    <property type="entry name" value="IBR"/>
    <property type="match status" value="1"/>
</dbReference>
<evidence type="ECO:0000256" key="1">
    <source>
        <dbReference type="ARBA" id="ARBA00001798"/>
    </source>
</evidence>
<comment type="cofactor">
    <cofactor evidence="2">
        <name>Zn(2+)</name>
        <dbReference type="ChEBI" id="CHEBI:29105"/>
    </cofactor>
</comment>
<dbReference type="SMART" id="SM00184">
    <property type="entry name" value="RING"/>
    <property type="match status" value="3"/>
</dbReference>
<comment type="similarity">
    <text evidence="4">Belongs to the RBR family. Ariadne subfamily.</text>
</comment>
<evidence type="ECO:0000256" key="3">
    <source>
        <dbReference type="ARBA" id="ARBA00003976"/>
    </source>
</evidence>
<dbReference type="RefSeq" id="XP_020094867.1">
    <property type="nucleotide sequence ID" value="XM_020239278.1"/>
</dbReference>